<reference evidence="1 2" key="1">
    <citation type="submission" date="2016-10" db="EMBL/GenBank/DDBJ databases">
        <authorList>
            <person name="Varghese N."/>
            <person name="Submissions S."/>
        </authorList>
    </citation>
    <scope>NUCLEOTIDE SEQUENCE [LARGE SCALE GENOMIC DNA]</scope>
    <source>
        <strain evidence="1 2">CGMCC 1.3527</strain>
    </source>
</reference>
<evidence type="ECO:0000313" key="1">
    <source>
        <dbReference type="EMBL" id="SDF40711.1"/>
    </source>
</evidence>
<protein>
    <submittedName>
        <fullName evidence="1">Uncharacterized protein</fullName>
    </submittedName>
</protein>
<dbReference type="RefSeq" id="WP_188128010.1">
    <property type="nucleotide sequence ID" value="NZ_FNBO01000004.1"/>
</dbReference>
<dbReference type="AlphaFoldDB" id="A0A1G7KUA7"/>
<dbReference type="OrthoDB" id="296045at2157"/>
<proteinExistence type="predicted"/>
<accession>A0A1G7KUA7</accession>
<gene>
    <name evidence="1" type="ORF">SAMN04488067_10492</name>
</gene>
<name>A0A1G7KUA7_9EURY</name>
<dbReference type="EMBL" id="FNBO01000004">
    <property type="protein sequence ID" value="SDF40711.1"/>
    <property type="molecule type" value="Genomic_DNA"/>
</dbReference>
<dbReference type="Proteomes" id="UP000324020">
    <property type="component" value="Unassembled WGS sequence"/>
</dbReference>
<sequence length="55" mass="6286">MVIYRRGGHVHGGDEAVERGCDLCEWHGVADGYPELISQYQSHLRAEHPKAWLRV</sequence>
<evidence type="ECO:0000313" key="2">
    <source>
        <dbReference type="Proteomes" id="UP000324020"/>
    </source>
</evidence>
<organism evidence="1 2">
    <name type="scientific">Halorubrum xinjiangense</name>
    <dbReference type="NCBI Taxonomy" id="261291"/>
    <lineage>
        <taxon>Archaea</taxon>
        <taxon>Methanobacteriati</taxon>
        <taxon>Methanobacteriota</taxon>
        <taxon>Stenosarchaea group</taxon>
        <taxon>Halobacteria</taxon>
        <taxon>Halobacteriales</taxon>
        <taxon>Haloferacaceae</taxon>
        <taxon>Halorubrum</taxon>
    </lineage>
</organism>
<keyword evidence="2" id="KW-1185">Reference proteome</keyword>